<feature type="domain" description="Glucose-6-phosphate dehydrogenase assembly protein OpcA C-terminal" evidence="2">
    <location>
        <begin position="165"/>
        <end position="301"/>
    </location>
</feature>
<dbReference type="AlphaFoldDB" id="A0A1G9MFR8"/>
<proteinExistence type="predicted"/>
<dbReference type="InterPro" id="IPR046801">
    <property type="entry name" value="OpcA_G6PD_N"/>
</dbReference>
<sequence>MIITLPDTTTRQIAATLLQARDNYSLATGRVLTLLVVASARDDVDSILLSVRDATQEHPARVLVMLLGDPEDPTSLDAECILTADAGASEMVVMHLHGDLTRNLDSVVTPLILPDTPIAAWWPTTAPANPSEAPLGNIAQRRITNARRNVSGNALLRLSNGYTEGDSDMMWSRITPWRGIVASAVDRHIGEDITAVTICGPVDNPSVDIAAGWLASCLGVDVTRHPAPDTSEIIENVPITELRLSYDRGDIVVSVMDERSVRVSVPGSPDSYVAMTARTDAECLAEELRHLDPDTAYSRALDGLSHVLVH</sequence>
<feature type="domain" description="Glucose-6-phosphate dehydrogenase assembly protein OpcA N-terminal" evidence="1">
    <location>
        <begin position="52"/>
        <end position="148"/>
    </location>
</feature>
<dbReference type="Pfam" id="PF10128">
    <property type="entry name" value="OpcA_G6PD_assem"/>
    <property type="match status" value="1"/>
</dbReference>
<keyword evidence="4" id="KW-1185">Reference proteome</keyword>
<protein>
    <submittedName>
        <fullName evidence="3">Glucose-6-phosphate dehydrogenase assembly protein OpcA</fullName>
    </submittedName>
</protein>
<organism evidence="3 4">
    <name type="scientific">Corynebacterium mycetoides</name>
    <dbReference type="NCBI Taxonomy" id="38302"/>
    <lineage>
        <taxon>Bacteria</taxon>
        <taxon>Bacillati</taxon>
        <taxon>Actinomycetota</taxon>
        <taxon>Actinomycetes</taxon>
        <taxon>Mycobacteriales</taxon>
        <taxon>Corynebacteriaceae</taxon>
        <taxon>Corynebacterium</taxon>
    </lineage>
</organism>
<gene>
    <name evidence="3" type="ORF">SAMN04488535_0583</name>
</gene>
<dbReference type="STRING" id="38302.SAMN04488535_0583"/>
<dbReference type="Proteomes" id="UP000199350">
    <property type="component" value="Chromosome I"/>
</dbReference>
<dbReference type="InterPro" id="IPR046802">
    <property type="entry name" value="OpcA_G6PD_C"/>
</dbReference>
<dbReference type="PANTHER" id="PTHR38658">
    <property type="entry name" value="OXPP CYCLE PROTEIN OPCA-RELATED"/>
    <property type="match status" value="1"/>
</dbReference>
<dbReference type="InterPro" id="IPR004555">
    <property type="entry name" value="G6PDH_assembly_OpcA"/>
</dbReference>
<evidence type="ECO:0000313" key="3">
    <source>
        <dbReference type="EMBL" id="SDL73118.1"/>
    </source>
</evidence>
<dbReference type="OrthoDB" id="128564at2"/>
<dbReference type="EMBL" id="LT629700">
    <property type="protein sequence ID" value="SDL73118.1"/>
    <property type="molecule type" value="Genomic_DNA"/>
</dbReference>
<evidence type="ECO:0000313" key="4">
    <source>
        <dbReference type="Proteomes" id="UP000199350"/>
    </source>
</evidence>
<dbReference type="RefSeq" id="WP_092148525.1">
    <property type="nucleotide sequence ID" value="NZ_LT629700.1"/>
</dbReference>
<reference evidence="4" key="1">
    <citation type="submission" date="2016-10" db="EMBL/GenBank/DDBJ databases">
        <authorList>
            <person name="Varghese N."/>
            <person name="Submissions S."/>
        </authorList>
    </citation>
    <scope>NUCLEOTIDE SEQUENCE [LARGE SCALE GENOMIC DNA]</scope>
    <source>
        <strain evidence="4">DSM 20632</strain>
    </source>
</reference>
<name>A0A1G9MFR8_9CORY</name>
<dbReference type="Pfam" id="PF20171">
    <property type="entry name" value="OpcA_G6PD_C"/>
    <property type="match status" value="1"/>
</dbReference>
<evidence type="ECO:0000259" key="1">
    <source>
        <dbReference type="Pfam" id="PF10128"/>
    </source>
</evidence>
<evidence type="ECO:0000259" key="2">
    <source>
        <dbReference type="Pfam" id="PF20171"/>
    </source>
</evidence>
<accession>A0A1G9MFR8</accession>
<dbReference type="PANTHER" id="PTHR38658:SF1">
    <property type="entry name" value="OXPP CYCLE PROTEIN OPCA-RELATED"/>
    <property type="match status" value="1"/>
</dbReference>